<reference evidence="11" key="1">
    <citation type="journal article" date="2019" name="Int. J. Syst. Evol. Microbiol.">
        <title>The Global Catalogue of Microorganisms (GCM) 10K type strain sequencing project: providing services to taxonomists for standard genome sequencing and annotation.</title>
        <authorList>
            <consortium name="The Broad Institute Genomics Platform"/>
            <consortium name="The Broad Institute Genome Sequencing Center for Infectious Disease"/>
            <person name="Wu L."/>
            <person name="Ma J."/>
        </authorList>
    </citation>
    <scope>NUCLEOTIDE SEQUENCE [LARGE SCALE GENOMIC DNA]</scope>
    <source>
        <strain evidence="11">KCTC 42964</strain>
    </source>
</reference>
<dbReference type="EMBL" id="JBHRTR010000007">
    <property type="protein sequence ID" value="MFC3226140.1"/>
    <property type="molecule type" value="Genomic_DNA"/>
</dbReference>
<feature type="transmembrane region" description="Helical" evidence="8">
    <location>
        <begin position="166"/>
        <end position="188"/>
    </location>
</feature>
<feature type="transmembrane region" description="Helical" evidence="8">
    <location>
        <begin position="31"/>
        <end position="53"/>
    </location>
</feature>
<feature type="transmembrane region" description="Helical" evidence="8">
    <location>
        <begin position="208"/>
        <end position="226"/>
    </location>
</feature>
<proteinExistence type="inferred from homology"/>
<sequence>MISQHYPILIVVLPLLASPLALLLRRGDPAWLLSVAVSWLLPFIALALAAATMNGEVISYHLGGWPPPIGIEYRIDSLSAFVLFLVSGVSALVVTYARTSVAAEIPSSRRAGFYAAYLVGLSGLLGMAATGDAFNIFVFMEISSLASYVLIALGRDRRALSASYRYLIMGTIGATFYVLGIGLIYAMTGTLNLADLAQRLPEVENSRPVLAAFGFIVVGLSLKLALFPLHVWLPNAYAYAPSVGSAFLAATSTKVAIYLLLRFFFGVFGADFSYKAVPLEPILLALSIAAIIVASLVALFQQNVKRMLAYSSIAQIGFVTLGIAIANADGLTGAVVHLFNHAVIKGALFLLLGGIALRLHSVRLDDMAGIGLKMPVTMTAFAICGLAMVGAPGTVGFVSKWFLAVGAAEQGRWWLVAILMLGSLFTLAYMARVLEIAFLRPATPKLAKVTEAPLPMLVPTLVLAAATIWFGIDTELSAGIARQAADVLLSGPMVPVPLETAGGQ</sequence>
<dbReference type="InterPro" id="IPR003918">
    <property type="entry name" value="NADH_UbQ_OxRdtase"/>
</dbReference>
<feature type="transmembrane region" description="Helical" evidence="8">
    <location>
        <begin position="378"/>
        <end position="399"/>
    </location>
</feature>
<feature type="transmembrane region" description="Helical" evidence="8">
    <location>
        <begin position="452"/>
        <end position="472"/>
    </location>
</feature>
<evidence type="ECO:0000256" key="2">
    <source>
        <dbReference type="ARBA" id="ARBA00005346"/>
    </source>
</evidence>
<evidence type="ECO:0000256" key="8">
    <source>
        <dbReference type="SAM" id="Phobius"/>
    </source>
</evidence>
<feature type="transmembrane region" description="Helical" evidence="8">
    <location>
        <begin position="111"/>
        <end position="130"/>
    </location>
</feature>
<name>A0ABV7KVH0_9PROT</name>
<gene>
    <name evidence="10" type="ORF">ACFOGJ_02810</name>
</gene>
<feature type="transmembrane region" description="Helical" evidence="8">
    <location>
        <begin position="281"/>
        <end position="300"/>
    </location>
</feature>
<keyword evidence="11" id="KW-1185">Reference proteome</keyword>
<keyword evidence="4 7" id="KW-0812">Transmembrane</keyword>
<evidence type="ECO:0000256" key="6">
    <source>
        <dbReference type="ARBA" id="ARBA00023136"/>
    </source>
</evidence>
<evidence type="ECO:0000256" key="5">
    <source>
        <dbReference type="ARBA" id="ARBA00022989"/>
    </source>
</evidence>
<dbReference type="PANTHER" id="PTHR42703">
    <property type="entry name" value="NADH DEHYDROGENASE"/>
    <property type="match status" value="1"/>
</dbReference>
<feature type="domain" description="NADH:quinone oxidoreductase/Mrp antiporter transmembrane" evidence="9">
    <location>
        <begin position="132"/>
        <end position="426"/>
    </location>
</feature>
<feature type="transmembrane region" description="Helical" evidence="8">
    <location>
        <begin position="136"/>
        <end position="154"/>
    </location>
</feature>
<dbReference type="PANTHER" id="PTHR42703:SF1">
    <property type="entry name" value="NA(+)_H(+) ANTIPORTER SUBUNIT D1"/>
    <property type="match status" value="1"/>
</dbReference>
<accession>A0ABV7KVH0</accession>
<feature type="transmembrane region" description="Helical" evidence="8">
    <location>
        <begin position="6"/>
        <end position="24"/>
    </location>
</feature>
<evidence type="ECO:0000256" key="1">
    <source>
        <dbReference type="ARBA" id="ARBA00004651"/>
    </source>
</evidence>
<dbReference type="PRINTS" id="PR01437">
    <property type="entry name" value="NUOXDRDTASE4"/>
</dbReference>
<evidence type="ECO:0000313" key="11">
    <source>
        <dbReference type="Proteomes" id="UP001595528"/>
    </source>
</evidence>
<feature type="transmembrane region" description="Helical" evidence="8">
    <location>
        <begin position="73"/>
        <end position="99"/>
    </location>
</feature>
<protein>
    <submittedName>
        <fullName evidence="10">Monovalent cation/H+ antiporter subunit D family protein</fullName>
    </submittedName>
</protein>
<evidence type="ECO:0000313" key="10">
    <source>
        <dbReference type="EMBL" id="MFC3226140.1"/>
    </source>
</evidence>
<comment type="similarity">
    <text evidence="2">Belongs to the CPA3 antiporters (TC 2.A.63) subunit D family.</text>
</comment>
<feature type="transmembrane region" description="Helical" evidence="8">
    <location>
        <begin position="411"/>
        <end position="431"/>
    </location>
</feature>
<dbReference type="Pfam" id="PF00361">
    <property type="entry name" value="Proton_antipo_M"/>
    <property type="match status" value="1"/>
</dbReference>
<keyword evidence="6 8" id="KW-0472">Membrane</keyword>
<dbReference type="InterPro" id="IPR001750">
    <property type="entry name" value="ND/Mrp_TM"/>
</dbReference>
<evidence type="ECO:0000256" key="4">
    <source>
        <dbReference type="ARBA" id="ARBA00022692"/>
    </source>
</evidence>
<evidence type="ECO:0000259" key="9">
    <source>
        <dbReference type="Pfam" id="PF00361"/>
    </source>
</evidence>
<dbReference type="Proteomes" id="UP001595528">
    <property type="component" value="Unassembled WGS sequence"/>
</dbReference>
<feature type="transmembrane region" description="Helical" evidence="8">
    <location>
        <begin position="307"/>
        <end position="326"/>
    </location>
</feature>
<feature type="transmembrane region" description="Helical" evidence="8">
    <location>
        <begin position="238"/>
        <end position="261"/>
    </location>
</feature>
<keyword evidence="3" id="KW-1003">Cell membrane</keyword>
<feature type="transmembrane region" description="Helical" evidence="8">
    <location>
        <begin position="338"/>
        <end position="357"/>
    </location>
</feature>
<dbReference type="InterPro" id="IPR050586">
    <property type="entry name" value="CPA3_Na-H_Antiporter_D"/>
</dbReference>
<organism evidence="10 11">
    <name type="scientific">Marinibaculum pumilum</name>
    <dbReference type="NCBI Taxonomy" id="1766165"/>
    <lineage>
        <taxon>Bacteria</taxon>
        <taxon>Pseudomonadati</taxon>
        <taxon>Pseudomonadota</taxon>
        <taxon>Alphaproteobacteria</taxon>
        <taxon>Rhodospirillales</taxon>
        <taxon>Rhodospirillaceae</taxon>
        <taxon>Marinibaculum</taxon>
    </lineage>
</organism>
<evidence type="ECO:0000256" key="7">
    <source>
        <dbReference type="RuleBase" id="RU000320"/>
    </source>
</evidence>
<comment type="subcellular location">
    <subcellularLocation>
        <location evidence="1">Cell membrane</location>
        <topology evidence="1">Multi-pass membrane protein</topology>
    </subcellularLocation>
    <subcellularLocation>
        <location evidence="7">Membrane</location>
        <topology evidence="7">Multi-pass membrane protein</topology>
    </subcellularLocation>
</comment>
<evidence type="ECO:0000256" key="3">
    <source>
        <dbReference type="ARBA" id="ARBA00022475"/>
    </source>
</evidence>
<comment type="caution">
    <text evidence="10">The sequence shown here is derived from an EMBL/GenBank/DDBJ whole genome shotgun (WGS) entry which is preliminary data.</text>
</comment>
<keyword evidence="5 8" id="KW-1133">Transmembrane helix</keyword>
<dbReference type="RefSeq" id="WP_379897942.1">
    <property type="nucleotide sequence ID" value="NZ_JBHRTR010000007.1"/>
</dbReference>